<organism evidence="1 2">
    <name type="scientific">Lacibacter luteus</name>
    <dbReference type="NCBI Taxonomy" id="2508719"/>
    <lineage>
        <taxon>Bacteria</taxon>
        <taxon>Pseudomonadati</taxon>
        <taxon>Bacteroidota</taxon>
        <taxon>Chitinophagia</taxon>
        <taxon>Chitinophagales</taxon>
        <taxon>Chitinophagaceae</taxon>
        <taxon>Lacibacter</taxon>
    </lineage>
</organism>
<keyword evidence="2" id="KW-1185">Reference proteome</keyword>
<protein>
    <submittedName>
        <fullName evidence="1">Uncharacterized protein</fullName>
    </submittedName>
</protein>
<dbReference type="AlphaFoldDB" id="A0A4Q1CHU1"/>
<comment type="caution">
    <text evidence="1">The sequence shown here is derived from an EMBL/GenBank/DDBJ whole genome shotgun (WGS) entry which is preliminary data.</text>
</comment>
<dbReference type="RefSeq" id="WP_129130987.1">
    <property type="nucleotide sequence ID" value="NZ_SDHW01000003.1"/>
</dbReference>
<evidence type="ECO:0000313" key="1">
    <source>
        <dbReference type="EMBL" id="RXK59614.1"/>
    </source>
</evidence>
<accession>A0A4Q1CHU1</accession>
<dbReference type="OrthoDB" id="9847212at2"/>
<evidence type="ECO:0000313" key="2">
    <source>
        <dbReference type="Proteomes" id="UP000290204"/>
    </source>
</evidence>
<name>A0A4Q1CHU1_9BACT</name>
<sequence>MLLIVQLTATTPELKLLMHGAYVDALVLSKQVQSNDPNQPPLNIGWRIIDRSQTAASPDCLLLTPGDEAGYSYQLQPITTVKPGSIHNLKEFCLNTGDYVLQDKEQVTLLLDIDTGM</sequence>
<proteinExistence type="predicted"/>
<reference evidence="1 2" key="1">
    <citation type="submission" date="2019-01" db="EMBL/GenBank/DDBJ databases">
        <title>Lacibacter sp. strain TTM-7.</title>
        <authorList>
            <person name="Chen W.-M."/>
        </authorList>
    </citation>
    <scope>NUCLEOTIDE SEQUENCE [LARGE SCALE GENOMIC DNA]</scope>
    <source>
        <strain evidence="1 2">TTM-7</strain>
    </source>
</reference>
<gene>
    <name evidence="1" type="ORF">ESA94_11115</name>
</gene>
<dbReference type="EMBL" id="SDHW01000003">
    <property type="protein sequence ID" value="RXK59614.1"/>
    <property type="molecule type" value="Genomic_DNA"/>
</dbReference>
<dbReference type="Proteomes" id="UP000290204">
    <property type="component" value="Unassembled WGS sequence"/>
</dbReference>